<feature type="region of interest" description="Disordered" evidence="2">
    <location>
        <begin position="138"/>
        <end position="171"/>
    </location>
</feature>
<dbReference type="Proteomes" id="UP001174909">
    <property type="component" value="Unassembled WGS sequence"/>
</dbReference>
<dbReference type="EMBL" id="CASHTH010001404">
    <property type="protein sequence ID" value="CAI8014948.1"/>
    <property type="molecule type" value="Genomic_DNA"/>
</dbReference>
<feature type="region of interest" description="Disordered" evidence="2">
    <location>
        <begin position="307"/>
        <end position="341"/>
    </location>
</feature>
<sequence>MGKCQMVWAPGWTNVELSNSLYRTSSLAVPLKENIREPLYDCMRGIHQLVLKQSGHLQLAGHLPSTDPTTGQSSADPSSLTSFQLLMERVVGIERELGGHNSNTGFAGEFSTPYIGPLTFRSLLENFCGIYSVKKLSQEESGAAEEGPPVAGEDRERGGEDERISSNQQKEHTTVCQQCSQLLEKLTGKSCQVERVRALLSGSGSVMSAIQLTAEEEKAMAEDCEDEDEFLANLLGSCLRKKGSRLELQLAMARERERDAQREEEEARKAMIAARDEVQYCEERINRNTVDQIKSLPSPPAVVCTVMQSHADPPQPAQRKRRGRRRGRGERRGFRGTRRRQSSIQCLLKCLRQP</sequence>
<proteinExistence type="predicted"/>
<feature type="coiled-coil region" evidence="1">
    <location>
        <begin position="243"/>
        <end position="277"/>
    </location>
</feature>
<evidence type="ECO:0000256" key="2">
    <source>
        <dbReference type="SAM" id="MobiDB-lite"/>
    </source>
</evidence>
<feature type="compositionally biased region" description="Basic residues" evidence="2">
    <location>
        <begin position="318"/>
        <end position="341"/>
    </location>
</feature>
<dbReference type="AlphaFoldDB" id="A0AA35WB73"/>
<protein>
    <submittedName>
        <fullName evidence="3">Uncharacterized protein</fullName>
    </submittedName>
</protein>
<evidence type="ECO:0000313" key="4">
    <source>
        <dbReference type="Proteomes" id="UP001174909"/>
    </source>
</evidence>
<dbReference type="Gene3D" id="1.20.920.20">
    <property type="match status" value="1"/>
</dbReference>
<keyword evidence="4" id="KW-1185">Reference proteome</keyword>
<gene>
    <name evidence="3" type="ORF">GBAR_LOCUS9310</name>
</gene>
<evidence type="ECO:0000313" key="3">
    <source>
        <dbReference type="EMBL" id="CAI8014948.1"/>
    </source>
</evidence>
<accession>A0AA35WB73</accession>
<keyword evidence="1" id="KW-0175">Coiled coil</keyword>
<reference evidence="3" key="1">
    <citation type="submission" date="2023-03" db="EMBL/GenBank/DDBJ databases">
        <authorList>
            <person name="Steffen K."/>
            <person name="Cardenas P."/>
        </authorList>
    </citation>
    <scope>NUCLEOTIDE SEQUENCE</scope>
</reference>
<feature type="compositionally biased region" description="Basic and acidic residues" evidence="2">
    <location>
        <begin position="152"/>
        <end position="171"/>
    </location>
</feature>
<name>A0AA35WB73_GEOBA</name>
<organism evidence="3 4">
    <name type="scientific">Geodia barretti</name>
    <name type="common">Barrett's horny sponge</name>
    <dbReference type="NCBI Taxonomy" id="519541"/>
    <lineage>
        <taxon>Eukaryota</taxon>
        <taxon>Metazoa</taxon>
        <taxon>Porifera</taxon>
        <taxon>Demospongiae</taxon>
        <taxon>Heteroscleromorpha</taxon>
        <taxon>Tetractinellida</taxon>
        <taxon>Astrophorina</taxon>
        <taxon>Geodiidae</taxon>
        <taxon>Geodia</taxon>
    </lineage>
</organism>
<comment type="caution">
    <text evidence="3">The sequence shown here is derived from an EMBL/GenBank/DDBJ whole genome shotgun (WGS) entry which is preliminary data.</text>
</comment>
<evidence type="ECO:0000256" key="1">
    <source>
        <dbReference type="SAM" id="Coils"/>
    </source>
</evidence>